<dbReference type="RefSeq" id="WP_045962396.1">
    <property type="nucleotide sequence ID" value="NZ_JXXW01000009.1"/>
</dbReference>
<reference evidence="3" key="2">
    <citation type="submission" date="2019-06" db="EMBL/GenBank/DDBJ databases">
        <title>Co-occurence of chitin degradation, pigmentation and bioactivity in marine Pseudoalteromonas.</title>
        <authorList>
            <person name="Sonnenschein E.C."/>
            <person name="Bech P.K."/>
        </authorList>
    </citation>
    <scope>NUCLEOTIDE SEQUENCE [LARGE SCALE GENOMIC DNA]</scope>
    <source>
        <strain evidence="3">S1607</strain>
    </source>
</reference>
<protein>
    <recommendedName>
        <fullName evidence="4">HNH endonuclease</fullName>
    </recommendedName>
</protein>
<dbReference type="EMBL" id="PNEL01000047">
    <property type="protein sequence ID" value="TMN74903.1"/>
    <property type="molecule type" value="Genomic_DNA"/>
</dbReference>
<reference evidence="2 3" key="1">
    <citation type="submission" date="2017-12" db="EMBL/GenBank/DDBJ databases">
        <authorList>
            <person name="Paulsen S."/>
            <person name="Gram L.K."/>
        </authorList>
    </citation>
    <scope>NUCLEOTIDE SEQUENCE [LARGE SCALE GENOMIC DNA]</scope>
    <source>
        <strain evidence="2 3">S1607</strain>
    </source>
</reference>
<organism evidence="2 3">
    <name type="scientific">Pseudoalteromonas piscicida</name>
    <dbReference type="NCBI Taxonomy" id="43662"/>
    <lineage>
        <taxon>Bacteria</taxon>
        <taxon>Pseudomonadati</taxon>
        <taxon>Pseudomonadota</taxon>
        <taxon>Gammaproteobacteria</taxon>
        <taxon>Alteromonadales</taxon>
        <taxon>Pseudoalteromonadaceae</taxon>
        <taxon>Pseudoalteromonas</taxon>
    </lineage>
</organism>
<sequence length="469" mass="53428">MIQIDCKPIAWLPDEDVKIAAANKQMQALMARLVDAPKYHTLTIEDRKQLVSEGYAPDLVDNLVFITLRLTGLTEDLVNVGFNYAAFDTALFASDHLKAHLQQLSNGCCAYCESYLLATNSGEVGHFRPVELLERPVSTHLDVVATCSPYFSLAYDQNNLLFVCNACHEQYKGGQFPLVGKRAPLINIDQEQPLLVCPYLEDPRQFVRFDPQSGRAYAFDVLSTFLMDSNSISHREAEQLVWSQPELLQESHDLMESPAFTRWLQSLDKDSAIQLTKGQTTIEILGLNRPELVISRLNAIGQLHFAYERFKLSKNDDLPAFIDSLPLLQYRSLAIDALHTWHNQQSPQATTDNTTTHQNQPSSLPFPNWFRASLRYCVEESNLADNHKRNLVFLSANDRLYGQKAKERCVFLPVNWKQDKHKLIKVRSQRNIWETSLSELANSRPLELINLFTHNDVWVEGPFEALHSA</sequence>
<dbReference type="AlphaFoldDB" id="A0AAQ2ER77"/>
<evidence type="ECO:0000313" key="2">
    <source>
        <dbReference type="EMBL" id="TMN74903.1"/>
    </source>
</evidence>
<gene>
    <name evidence="2" type="ORF">CWB74_17475</name>
</gene>
<proteinExistence type="predicted"/>
<feature type="region of interest" description="Disordered" evidence="1">
    <location>
        <begin position="344"/>
        <end position="364"/>
    </location>
</feature>
<evidence type="ECO:0000256" key="1">
    <source>
        <dbReference type="SAM" id="MobiDB-lite"/>
    </source>
</evidence>
<dbReference type="Proteomes" id="UP000305423">
    <property type="component" value="Unassembled WGS sequence"/>
</dbReference>
<name>A0AAQ2ER77_PSEO7</name>
<evidence type="ECO:0000313" key="3">
    <source>
        <dbReference type="Proteomes" id="UP000305423"/>
    </source>
</evidence>
<comment type="caution">
    <text evidence="2">The sequence shown here is derived from an EMBL/GenBank/DDBJ whole genome shotgun (WGS) entry which is preliminary data.</text>
</comment>
<evidence type="ECO:0008006" key="4">
    <source>
        <dbReference type="Google" id="ProtNLM"/>
    </source>
</evidence>
<accession>A0AAQ2ER77</accession>